<comment type="caution">
    <text evidence="2">The sequence shown here is derived from an EMBL/GenBank/DDBJ whole genome shotgun (WGS) entry which is preliminary data.</text>
</comment>
<keyword evidence="3" id="KW-1185">Reference proteome</keyword>
<evidence type="ECO:0000313" key="3">
    <source>
        <dbReference type="Proteomes" id="UP000772434"/>
    </source>
</evidence>
<feature type="domain" description="Amidohydrolase-related" evidence="1">
    <location>
        <begin position="253"/>
        <end position="368"/>
    </location>
</feature>
<dbReference type="PANTHER" id="PTHR43383:SF2">
    <property type="entry name" value="AMIDOHYDROLASE 2 FAMILY PROTEIN"/>
    <property type="match status" value="1"/>
</dbReference>
<dbReference type="Pfam" id="PF04909">
    <property type="entry name" value="Amidohydro_2"/>
    <property type="match status" value="1"/>
</dbReference>
<dbReference type="GO" id="GO:0016787">
    <property type="term" value="F:hydrolase activity"/>
    <property type="evidence" value="ECO:0007669"/>
    <property type="project" value="InterPro"/>
</dbReference>
<dbReference type="PANTHER" id="PTHR43383">
    <property type="entry name" value="NODULIN 6"/>
    <property type="match status" value="1"/>
</dbReference>
<gene>
    <name evidence="2" type="ORF">BDP27DRAFT_1287990</name>
</gene>
<accession>A0A9P5Q5L3</accession>
<dbReference type="AlphaFoldDB" id="A0A9P5Q5L3"/>
<dbReference type="Proteomes" id="UP000772434">
    <property type="component" value="Unassembled WGS sequence"/>
</dbReference>
<name>A0A9P5Q5L3_9AGAR</name>
<organism evidence="2 3">
    <name type="scientific">Rhodocollybia butyracea</name>
    <dbReference type="NCBI Taxonomy" id="206335"/>
    <lineage>
        <taxon>Eukaryota</taxon>
        <taxon>Fungi</taxon>
        <taxon>Dikarya</taxon>
        <taxon>Basidiomycota</taxon>
        <taxon>Agaricomycotina</taxon>
        <taxon>Agaricomycetes</taxon>
        <taxon>Agaricomycetidae</taxon>
        <taxon>Agaricales</taxon>
        <taxon>Marasmiineae</taxon>
        <taxon>Omphalotaceae</taxon>
        <taxon>Rhodocollybia</taxon>
    </lineage>
</organism>
<dbReference type="InterPro" id="IPR006680">
    <property type="entry name" value="Amidohydro-rel"/>
</dbReference>
<proteinExistence type="predicted"/>
<protein>
    <submittedName>
        <fullName evidence="2">Amidohydrolase-domain-containing protein</fullName>
    </submittedName>
</protein>
<sequence length="420" mass="47076">MSSPQYDLLRKTALSFPAIDNHAHPLLKSQYRNKDSLESSISEASEETGKQDATQTLACFRAAIQLAKVLGIQEGSGSSLWQQVKQHRDTMDYDELCNTFMTRCGIQSILLDDGLGVTDWVEDWKWHRRFGCDTKRVVRIEIEAESLIGTQSDDDTDIRKQLLTVAVEFFTQLYTSLDQSAQDTEVAAFKSIICYRGGLNIRPQADLGIGDTEHDYELVIDSLLQVVAQLILKKEGTIRLAHGAINEWIVHWGLRVAGKRGIPVQFHTGLGDPDIPLVFSSPAHMQSLIKEYPDTTFVLLHAAYPYTKDAGYLCSVYPNVILDFGEVFPMVSGSGQRSIIRQVLELCPTNKILWSTDGHWHPESFYLGALQARQALLDVLAEYISAGELTEVQAVEIVERALFWNSNRVYKLGIVPQPSD</sequence>
<dbReference type="OrthoDB" id="3364440at2759"/>
<evidence type="ECO:0000313" key="2">
    <source>
        <dbReference type="EMBL" id="KAF9074502.1"/>
    </source>
</evidence>
<dbReference type="Gene3D" id="3.20.20.140">
    <property type="entry name" value="Metal-dependent hydrolases"/>
    <property type="match status" value="1"/>
</dbReference>
<reference evidence="2" key="1">
    <citation type="submission" date="2020-11" db="EMBL/GenBank/DDBJ databases">
        <authorList>
            <consortium name="DOE Joint Genome Institute"/>
            <person name="Ahrendt S."/>
            <person name="Riley R."/>
            <person name="Andreopoulos W."/>
            <person name="Labutti K."/>
            <person name="Pangilinan J."/>
            <person name="Ruiz-Duenas F.J."/>
            <person name="Barrasa J.M."/>
            <person name="Sanchez-Garcia M."/>
            <person name="Camarero S."/>
            <person name="Miyauchi S."/>
            <person name="Serrano A."/>
            <person name="Linde D."/>
            <person name="Babiker R."/>
            <person name="Drula E."/>
            <person name="Ayuso-Fernandez I."/>
            <person name="Pacheco R."/>
            <person name="Padilla G."/>
            <person name="Ferreira P."/>
            <person name="Barriuso J."/>
            <person name="Kellner H."/>
            <person name="Castanera R."/>
            <person name="Alfaro M."/>
            <person name="Ramirez L."/>
            <person name="Pisabarro A.G."/>
            <person name="Kuo A."/>
            <person name="Tritt A."/>
            <person name="Lipzen A."/>
            <person name="He G."/>
            <person name="Yan M."/>
            <person name="Ng V."/>
            <person name="Cullen D."/>
            <person name="Martin F."/>
            <person name="Rosso M.-N."/>
            <person name="Henrissat B."/>
            <person name="Hibbett D."/>
            <person name="Martinez A.T."/>
            <person name="Grigoriev I.V."/>
        </authorList>
    </citation>
    <scope>NUCLEOTIDE SEQUENCE</scope>
    <source>
        <strain evidence="2">AH 40177</strain>
    </source>
</reference>
<dbReference type="EMBL" id="JADNRY010000013">
    <property type="protein sequence ID" value="KAF9074502.1"/>
    <property type="molecule type" value="Genomic_DNA"/>
</dbReference>
<evidence type="ECO:0000259" key="1">
    <source>
        <dbReference type="Pfam" id="PF04909"/>
    </source>
</evidence>
<dbReference type="SUPFAM" id="SSF51556">
    <property type="entry name" value="Metallo-dependent hydrolases"/>
    <property type="match status" value="1"/>
</dbReference>
<dbReference type="InterPro" id="IPR032466">
    <property type="entry name" value="Metal_Hydrolase"/>
</dbReference>